<dbReference type="RefSeq" id="WP_270055768.1">
    <property type="nucleotide sequence ID" value="NZ_CP115149.1"/>
</dbReference>
<evidence type="ECO:0000256" key="2">
    <source>
        <dbReference type="ARBA" id="ARBA00022448"/>
    </source>
</evidence>
<proteinExistence type="predicted"/>
<evidence type="ECO:0000313" key="5">
    <source>
        <dbReference type="EMBL" id="WBL35241.1"/>
    </source>
</evidence>
<feature type="transmembrane region" description="Helical" evidence="4">
    <location>
        <begin position="56"/>
        <end position="77"/>
    </location>
</feature>
<sequence length="155" mass="16170">MLPNVAAPIIVIASIQVGNAILAEAALSFLALGIADAAHPSWGGMLQEMRQVWLEAWWTAVVPGAAISIAVLAFNLFGDALPGTCSIQDCVNRRNRNGESQRPLLPNQGKGQNHGETGQLLASAKAEPPDRAARDGTGRGGGRDDGAGGVRRRGR</sequence>
<comment type="subcellular location">
    <subcellularLocation>
        <location evidence="1">Cell membrane</location>
        <topology evidence="1">Multi-pass membrane protein</topology>
    </subcellularLocation>
</comment>
<feature type="compositionally biased region" description="Basic and acidic residues" evidence="3">
    <location>
        <begin position="127"/>
        <end position="146"/>
    </location>
</feature>
<protein>
    <recommendedName>
        <fullName evidence="7">ABC transmembrane type-1 domain-containing protein</fullName>
    </recommendedName>
</protein>
<evidence type="ECO:0000256" key="1">
    <source>
        <dbReference type="ARBA" id="ARBA00004651"/>
    </source>
</evidence>
<keyword evidence="2" id="KW-0813">Transport</keyword>
<dbReference type="PANTHER" id="PTHR43386:SF1">
    <property type="entry name" value="D,D-DIPEPTIDE TRANSPORT SYSTEM PERMEASE PROTEIN DDPC-RELATED"/>
    <property type="match status" value="1"/>
</dbReference>
<keyword evidence="6" id="KW-1185">Reference proteome</keyword>
<feature type="region of interest" description="Disordered" evidence="3">
    <location>
        <begin position="96"/>
        <end position="155"/>
    </location>
</feature>
<keyword evidence="4" id="KW-0812">Transmembrane</keyword>
<gene>
    <name evidence="5" type="ORF">O0235_10630</name>
</gene>
<keyword evidence="4" id="KW-0472">Membrane</keyword>
<feature type="transmembrane region" description="Helical" evidence="4">
    <location>
        <begin position="6"/>
        <end position="35"/>
    </location>
</feature>
<dbReference type="EMBL" id="CP115149">
    <property type="protein sequence ID" value="WBL35241.1"/>
    <property type="molecule type" value="Genomic_DNA"/>
</dbReference>
<name>A0ABY7M3W5_9CHLR</name>
<evidence type="ECO:0008006" key="7">
    <source>
        <dbReference type="Google" id="ProtNLM"/>
    </source>
</evidence>
<evidence type="ECO:0000313" key="6">
    <source>
        <dbReference type="Proteomes" id="UP001212803"/>
    </source>
</evidence>
<evidence type="ECO:0000256" key="3">
    <source>
        <dbReference type="SAM" id="MobiDB-lite"/>
    </source>
</evidence>
<dbReference type="PANTHER" id="PTHR43386">
    <property type="entry name" value="OLIGOPEPTIDE TRANSPORT SYSTEM PERMEASE PROTEIN APPC"/>
    <property type="match status" value="1"/>
</dbReference>
<organism evidence="5 6">
    <name type="scientific">Tepidiforma flava</name>
    <dbReference type="NCBI Taxonomy" id="3004094"/>
    <lineage>
        <taxon>Bacteria</taxon>
        <taxon>Bacillati</taxon>
        <taxon>Chloroflexota</taxon>
        <taxon>Tepidiformia</taxon>
        <taxon>Tepidiformales</taxon>
        <taxon>Tepidiformaceae</taxon>
        <taxon>Tepidiforma</taxon>
    </lineage>
</organism>
<evidence type="ECO:0000256" key="4">
    <source>
        <dbReference type="SAM" id="Phobius"/>
    </source>
</evidence>
<dbReference type="InterPro" id="IPR050366">
    <property type="entry name" value="BP-dependent_transpt_permease"/>
</dbReference>
<accession>A0ABY7M3W5</accession>
<keyword evidence="4" id="KW-1133">Transmembrane helix</keyword>
<reference evidence="5 6" key="1">
    <citation type="journal article" date="2023" name="ISME J.">
        <title>Thermophilic Dehalococcoidia with unusual traits shed light on an unexpected past.</title>
        <authorList>
            <person name="Palmer M."/>
            <person name="Covington J.K."/>
            <person name="Zhou E.M."/>
            <person name="Thomas S.C."/>
            <person name="Habib N."/>
            <person name="Seymour C.O."/>
            <person name="Lai D."/>
            <person name="Johnston J."/>
            <person name="Hashimi A."/>
            <person name="Jiao J.Y."/>
            <person name="Muok A.R."/>
            <person name="Liu L."/>
            <person name="Xian W.D."/>
            <person name="Zhi X.Y."/>
            <person name="Li M.M."/>
            <person name="Silva L.P."/>
            <person name="Bowen B.P."/>
            <person name="Louie K."/>
            <person name="Briegel A."/>
            <person name="Pett-Ridge J."/>
            <person name="Weber P.K."/>
            <person name="Tocheva E.I."/>
            <person name="Woyke T."/>
            <person name="Northen T.R."/>
            <person name="Mayali X."/>
            <person name="Li W.J."/>
            <person name="Hedlund B.P."/>
        </authorList>
    </citation>
    <scope>NUCLEOTIDE SEQUENCE [LARGE SCALE GENOMIC DNA]</scope>
    <source>
        <strain evidence="5 6">YIM 72310</strain>
    </source>
</reference>
<dbReference type="Proteomes" id="UP001212803">
    <property type="component" value="Chromosome"/>
</dbReference>